<reference evidence="1 3" key="1">
    <citation type="submission" date="2020-07" db="EMBL/GenBank/DDBJ databases">
        <authorList>
            <person name="Teixeira M."/>
        </authorList>
    </citation>
    <scope>NUCLEOTIDE SEQUENCE</scope>
    <source>
        <strain evidence="2">3</strain>
        <strain evidence="1">Xanthomonas arboricola pv. juglandis CPBF 427</strain>
    </source>
</reference>
<evidence type="ECO:0000313" key="1">
    <source>
        <dbReference type="EMBL" id="CAD0343894.1"/>
    </source>
</evidence>
<dbReference type="EMBL" id="LR824643">
    <property type="protein sequence ID" value="CAD0343894.1"/>
    <property type="molecule type" value="Genomic_DNA"/>
</dbReference>
<name>A0A381LX79_XANCJ</name>
<dbReference type="AlphaFoldDB" id="A0A381LX79"/>
<organism evidence="1">
    <name type="scientific">Xanthomonas campestris pv. juglandis</name>
    <name type="common">Xanthomonas arboricola pv. juglandis</name>
    <dbReference type="NCBI Taxonomy" id="195709"/>
    <lineage>
        <taxon>Bacteria</taxon>
        <taxon>Pseudomonadati</taxon>
        <taxon>Pseudomonadota</taxon>
        <taxon>Gammaproteobacteria</taxon>
        <taxon>Lysobacterales</taxon>
        <taxon>Lysobacteraceae</taxon>
        <taxon>Xanthomonas</taxon>
    </lineage>
</organism>
<dbReference type="OrthoDB" id="6007483at2"/>
<sequence length="80" mass="8447">MPSPYVPAWRNQPGQIHFPSGDGYIVVNLGTSSQPVIDWMALAGTYLTGPGSRGWSALLGGPLSGIDLPVARTGLVVRRD</sequence>
<evidence type="ECO:0000313" key="3">
    <source>
        <dbReference type="Proteomes" id="UP000514411"/>
    </source>
</evidence>
<dbReference type="RefSeq" id="WP_144422382.1">
    <property type="nucleotide sequence ID" value="NZ_HG999365.1"/>
</dbReference>
<evidence type="ECO:0000313" key="2">
    <source>
        <dbReference type="EMBL" id="CAD1797646.1"/>
    </source>
</evidence>
<gene>
    <name evidence="2" type="ORF">XSP_004014</name>
    <name evidence="1" type="ORF">XSP_004046</name>
</gene>
<protein>
    <submittedName>
        <fullName evidence="1">Uncharacterized protein</fullName>
    </submittedName>
</protein>
<proteinExistence type="predicted"/>
<dbReference type="Proteomes" id="UP000514411">
    <property type="component" value="Chromosome"/>
</dbReference>
<accession>A0A381LX79</accession>
<dbReference type="EMBL" id="LR861807">
    <property type="protein sequence ID" value="CAD1797646.1"/>
    <property type="molecule type" value="Genomic_DNA"/>
</dbReference>